<gene>
    <name evidence="1" type="ORF">KSP39_PZI022565</name>
</gene>
<dbReference type="Pfam" id="PF05176">
    <property type="entry name" value="ATP-synt_10"/>
    <property type="match status" value="1"/>
</dbReference>
<dbReference type="PANTHER" id="PTHR28106">
    <property type="entry name" value="MITOCHONDRIAL ATPASE COMPLEX SUBUNIT ATP10"/>
    <property type="match status" value="1"/>
</dbReference>
<accession>A0AAP0FUH5</accession>
<dbReference type="PANTHER" id="PTHR28106:SF1">
    <property type="entry name" value="MITOCHONDRIAL ATPASE COMPLEX SUBUNIT ATP10"/>
    <property type="match status" value="1"/>
</dbReference>
<dbReference type="AlphaFoldDB" id="A0AAP0FUH5"/>
<evidence type="ECO:0000313" key="1">
    <source>
        <dbReference type="EMBL" id="KAK8916243.1"/>
    </source>
</evidence>
<proteinExistence type="predicted"/>
<protein>
    <recommendedName>
        <fullName evidence="3">Mitochondrial ATPase complex subunit ATP10</fullName>
    </recommendedName>
</protein>
<organism evidence="1 2">
    <name type="scientific">Platanthera zijinensis</name>
    <dbReference type="NCBI Taxonomy" id="2320716"/>
    <lineage>
        <taxon>Eukaryota</taxon>
        <taxon>Viridiplantae</taxon>
        <taxon>Streptophyta</taxon>
        <taxon>Embryophyta</taxon>
        <taxon>Tracheophyta</taxon>
        <taxon>Spermatophyta</taxon>
        <taxon>Magnoliopsida</taxon>
        <taxon>Liliopsida</taxon>
        <taxon>Asparagales</taxon>
        <taxon>Orchidaceae</taxon>
        <taxon>Orchidoideae</taxon>
        <taxon>Orchideae</taxon>
        <taxon>Orchidinae</taxon>
        <taxon>Platanthera</taxon>
    </lineage>
</organism>
<sequence>MLRRLLQPASTSAASLALLVQQKIIFSASAGMESLRRDRHYQILFRRHFIDLHKMVDKEAIKKEKARLKDELSRGYFADIAEIRENSGKIAPANETLIPLTEAVKFPGLVVYNSDGSCLDLPLSEQNTREGANAKHESWRDTLEKKGFSVVSDVCLCFMDVSHFVQVGIFTMEEQNNDDDVMFNDEQRMTESWSTPFLDAFDASSNVQVYEVSLIDSWLLSLSPVKNIFLKIAKSSSDPRRRFVYSFGDHYDFRKKLQILNLLTGYIFLLDGHSRIRWQGFGSATPEELSYLVSSTSLLLEQK</sequence>
<comment type="caution">
    <text evidence="1">The sequence shown here is derived from an EMBL/GenBank/DDBJ whole genome shotgun (WGS) entry which is preliminary data.</text>
</comment>
<dbReference type="InterPro" id="IPR007849">
    <property type="entry name" value="ATP10"/>
</dbReference>
<dbReference type="GO" id="GO:0033615">
    <property type="term" value="P:mitochondrial proton-transporting ATP synthase complex assembly"/>
    <property type="evidence" value="ECO:0007669"/>
    <property type="project" value="TreeGrafter"/>
</dbReference>
<keyword evidence="2" id="KW-1185">Reference proteome</keyword>
<reference evidence="1 2" key="1">
    <citation type="journal article" date="2022" name="Nat. Plants">
        <title>Genomes of leafy and leafless Platanthera orchids illuminate the evolution of mycoheterotrophy.</title>
        <authorList>
            <person name="Li M.H."/>
            <person name="Liu K.W."/>
            <person name="Li Z."/>
            <person name="Lu H.C."/>
            <person name="Ye Q.L."/>
            <person name="Zhang D."/>
            <person name="Wang J.Y."/>
            <person name="Li Y.F."/>
            <person name="Zhong Z.M."/>
            <person name="Liu X."/>
            <person name="Yu X."/>
            <person name="Liu D.K."/>
            <person name="Tu X.D."/>
            <person name="Liu B."/>
            <person name="Hao Y."/>
            <person name="Liao X.Y."/>
            <person name="Jiang Y.T."/>
            <person name="Sun W.H."/>
            <person name="Chen J."/>
            <person name="Chen Y.Q."/>
            <person name="Ai Y."/>
            <person name="Zhai J.W."/>
            <person name="Wu S.S."/>
            <person name="Zhou Z."/>
            <person name="Hsiao Y.Y."/>
            <person name="Wu W.L."/>
            <person name="Chen Y.Y."/>
            <person name="Lin Y.F."/>
            <person name="Hsu J.L."/>
            <person name="Li C.Y."/>
            <person name="Wang Z.W."/>
            <person name="Zhao X."/>
            <person name="Zhong W.Y."/>
            <person name="Ma X.K."/>
            <person name="Ma L."/>
            <person name="Huang J."/>
            <person name="Chen G.Z."/>
            <person name="Huang M.Z."/>
            <person name="Huang L."/>
            <person name="Peng D.H."/>
            <person name="Luo Y.B."/>
            <person name="Zou S.Q."/>
            <person name="Chen S.P."/>
            <person name="Lan S."/>
            <person name="Tsai W.C."/>
            <person name="Van de Peer Y."/>
            <person name="Liu Z.J."/>
        </authorList>
    </citation>
    <scope>NUCLEOTIDE SEQUENCE [LARGE SCALE GENOMIC DNA]</scope>
    <source>
        <strain evidence="1">Lor287</strain>
    </source>
</reference>
<dbReference type="EMBL" id="JBBWWQ010000020">
    <property type="protein sequence ID" value="KAK8916243.1"/>
    <property type="molecule type" value="Genomic_DNA"/>
</dbReference>
<dbReference type="GO" id="GO:0005743">
    <property type="term" value="C:mitochondrial inner membrane"/>
    <property type="evidence" value="ECO:0007669"/>
    <property type="project" value="TreeGrafter"/>
</dbReference>
<evidence type="ECO:0000313" key="2">
    <source>
        <dbReference type="Proteomes" id="UP001418222"/>
    </source>
</evidence>
<name>A0AAP0FUH5_9ASPA</name>
<evidence type="ECO:0008006" key="3">
    <source>
        <dbReference type="Google" id="ProtNLM"/>
    </source>
</evidence>
<dbReference type="Proteomes" id="UP001418222">
    <property type="component" value="Unassembled WGS sequence"/>
</dbReference>